<dbReference type="InterPro" id="IPR012340">
    <property type="entry name" value="NA-bd_OB-fold"/>
</dbReference>
<dbReference type="Proteomes" id="UP000366945">
    <property type="component" value="Unassembled WGS sequence"/>
</dbReference>
<keyword evidence="3" id="KW-0805">Transcription regulation</keyword>
<comment type="subcellular location">
    <subcellularLocation>
        <location evidence="1">Cytoplasm</location>
    </subcellularLocation>
</comment>
<accession>A0A5E4T4T8</accession>
<sequence>MAQGKVKWFDSGKGYGFIAPDDGSDQVFFHFSSIIGDGEKSLADNTPVEYEVSRSPKGLQAHQVQVRST</sequence>
<dbReference type="PRINTS" id="PR00050">
    <property type="entry name" value="COLDSHOCK"/>
</dbReference>
<name>A0A5E4T4T8_9BURK</name>
<dbReference type="InterPro" id="IPR012156">
    <property type="entry name" value="Cold_shock_CspA"/>
</dbReference>
<dbReference type="InterPro" id="IPR011129">
    <property type="entry name" value="CSD"/>
</dbReference>
<evidence type="ECO:0000256" key="4">
    <source>
        <dbReference type="ARBA" id="ARBA00023125"/>
    </source>
</evidence>
<feature type="domain" description="CSD" evidence="7">
    <location>
        <begin position="1"/>
        <end position="66"/>
    </location>
</feature>
<evidence type="ECO:0000313" key="9">
    <source>
        <dbReference type="Proteomes" id="UP000366945"/>
    </source>
</evidence>
<evidence type="ECO:0000256" key="5">
    <source>
        <dbReference type="ARBA" id="ARBA00023159"/>
    </source>
</evidence>
<keyword evidence="5" id="KW-0010">Activator</keyword>
<keyword evidence="2" id="KW-0963">Cytoplasm</keyword>
<keyword evidence="4" id="KW-0238">DNA-binding</keyword>
<dbReference type="AlphaFoldDB" id="A0A5E4T4T8"/>
<evidence type="ECO:0000256" key="6">
    <source>
        <dbReference type="ARBA" id="ARBA00023163"/>
    </source>
</evidence>
<evidence type="ECO:0000259" key="7">
    <source>
        <dbReference type="PROSITE" id="PS51857"/>
    </source>
</evidence>
<evidence type="ECO:0000313" key="8">
    <source>
        <dbReference type="EMBL" id="VVD82421.1"/>
    </source>
</evidence>
<dbReference type="GO" id="GO:0005829">
    <property type="term" value="C:cytosol"/>
    <property type="evidence" value="ECO:0007669"/>
    <property type="project" value="UniProtKB-ARBA"/>
</dbReference>
<dbReference type="OrthoDB" id="9800919at2"/>
<dbReference type="Pfam" id="PF00313">
    <property type="entry name" value="CSD"/>
    <property type="match status" value="1"/>
</dbReference>
<dbReference type="GeneID" id="300403255"/>
<keyword evidence="9" id="KW-1185">Reference proteome</keyword>
<proteinExistence type="predicted"/>
<dbReference type="SUPFAM" id="SSF50249">
    <property type="entry name" value="Nucleic acid-binding proteins"/>
    <property type="match status" value="1"/>
</dbReference>
<dbReference type="PANTHER" id="PTHR46565">
    <property type="entry name" value="COLD SHOCK DOMAIN PROTEIN 2"/>
    <property type="match status" value="1"/>
</dbReference>
<gene>
    <name evidence="8" type="ORF">PPN31114_01199</name>
</gene>
<dbReference type="PIRSF" id="PIRSF002599">
    <property type="entry name" value="Cold_shock_A"/>
    <property type="match status" value="1"/>
</dbReference>
<evidence type="ECO:0000256" key="1">
    <source>
        <dbReference type="ARBA" id="ARBA00004496"/>
    </source>
</evidence>
<reference evidence="8 9" key="1">
    <citation type="submission" date="2019-08" db="EMBL/GenBank/DDBJ databases">
        <authorList>
            <person name="Peeters C."/>
        </authorList>
    </citation>
    <scope>NUCLEOTIDE SEQUENCE [LARGE SCALE GENOMIC DNA]</scope>
    <source>
        <strain evidence="8 9">LMG 31114</strain>
    </source>
</reference>
<dbReference type="EMBL" id="CABPSK010000001">
    <property type="protein sequence ID" value="VVD82421.1"/>
    <property type="molecule type" value="Genomic_DNA"/>
</dbReference>
<dbReference type="GO" id="GO:0003677">
    <property type="term" value="F:DNA binding"/>
    <property type="evidence" value="ECO:0007669"/>
    <property type="project" value="UniProtKB-KW"/>
</dbReference>
<dbReference type="SMART" id="SM00357">
    <property type="entry name" value="CSP"/>
    <property type="match status" value="1"/>
</dbReference>
<evidence type="ECO:0000256" key="2">
    <source>
        <dbReference type="ARBA" id="ARBA00022490"/>
    </source>
</evidence>
<dbReference type="InterPro" id="IPR002059">
    <property type="entry name" value="CSP_DNA-bd"/>
</dbReference>
<keyword evidence="6" id="KW-0804">Transcription</keyword>
<evidence type="ECO:0000256" key="3">
    <source>
        <dbReference type="ARBA" id="ARBA00023015"/>
    </source>
</evidence>
<dbReference type="PROSITE" id="PS51857">
    <property type="entry name" value="CSD_2"/>
    <property type="match status" value="1"/>
</dbReference>
<dbReference type="Gene3D" id="2.40.50.140">
    <property type="entry name" value="Nucleic acid-binding proteins"/>
    <property type="match status" value="1"/>
</dbReference>
<dbReference type="PANTHER" id="PTHR46565:SF20">
    <property type="entry name" value="COLD SHOCK DOMAIN-CONTAINING PROTEIN 4"/>
    <property type="match status" value="1"/>
</dbReference>
<organism evidence="8 9">
    <name type="scientific">Pandoraea pneumonica</name>
    <dbReference type="NCBI Taxonomy" id="2508299"/>
    <lineage>
        <taxon>Bacteria</taxon>
        <taxon>Pseudomonadati</taxon>
        <taxon>Pseudomonadota</taxon>
        <taxon>Betaproteobacteria</taxon>
        <taxon>Burkholderiales</taxon>
        <taxon>Burkholderiaceae</taxon>
        <taxon>Pandoraea</taxon>
    </lineage>
</organism>
<dbReference type="CDD" id="cd04458">
    <property type="entry name" value="CSP_CDS"/>
    <property type="match status" value="1"/>
</dbReference>
<protein>
    <submittedName>
        <fullName evidence="8">Cold-shock protein</fullName>
    </submittedName>
</protein>
<dbReference type="RefSeq" id="WP_150678515.1">
    <property type="nucleotide sequence ID" value="NZ_CABPSK010000001.1"/>
</dbReference>